<protein>
    <recommendedName>
        <fullName evidence="6">Golgi apparatus membrane protein TVP23 homolog</fullName>
    </recommendedName>
</protein>
<keyword evidence="8" id="KW-1185">Reference proteome</keyword>
<evidence type="ECO:0000256" key="3">
    <source>
        <dbReference type="ARBA" id="ARBA00022692"/>
    </source>
</evidence>
<keyword evidence="5 6" id="KW-0472">Membrane</keyword>
<dbReference type="InterPro" id="IPR008564">
    <property type="entry name" value="TVP23-like"/>
</dbReference>
<evidence type="ECO:0000256" key="6">
    <source>
        <dbReference type="RuleBase" id="RU361206"/>
    </source>
</evidence>
<reference evidence="7" key="1">
    <citation type="submission" date="2025-08" db="UniProtKB">
        <authorList>
            <consortium name="Ensembl"/>
        </authorList>
    </citation>
    <scope>IDENTIFICATION</scope>
</reference>
<proteinExistence type="inferred from homology"/>
<evidence type="ECO:0000256" key="4">
    <source>
        <dbReference type="ARBA" id="ARBA00022989"/>
    </source>
</evidence>
<feature type="transmembrane region" description="Helical" evidence="6">
    <location>
        <begin position="146"/>
        <end position="168"/>
    </location>
</feature>
<comment type="similarity">
    <text evidence="2 6">Belongs to the TVP23 family.</text>
</comment>
<dbReference type="GeneTree" id="ENSGT00390000004428"/>
<dbReference type="Proteomes" id="UP000694407">
    <property type="component" value="Unplaced"/>
</dbReference>
<feature type="transmembrane region" description="Helical" evidence="6">
    <location>
        <begin position="83"/>
        <end position="102"/>
    </location>
</feature>
<sequence>MRIFKTLLRFIKCHFCCSADEAGGPSYRNSNDNTEDISLFDAEEETTNRLRKSKVRHPVAPFFHVFFRVSDIIVYPLCEWLSSSFIACTVTIFSLSCDFWAVKNVTGRLMVFLWWWNHTDEYGKSHWVFELRKSSPQENKTESRTFWLGLAACPVLWWVFAYSAFFLFRVKWMAVVTMVVQFLKQNTRVDLRTPRIQGSWCPGWNGQAASGCHLETAQPQPGRLVFLLVMKR</sequence>
<dbReference type="GO" id="GO:0009306">
    <property type="term" value="P:protein secretion"/>
    <property type="evidence" value="ECO:0007669"/>
    <property type="project" value="TreeGrafter"/>
</dbReference>
<evidence type="ECO:0000256" key="5">
    <source>
        <dbReference type="ARBA" id="ARBA00023136"/>
    </source>
</evidence>
<dbReference type="Pfam" id="PF05832">
    <property type="entry name" value="DUF846"/>
    <property type="match status" value="1"/>
</dbReference>
<keyword evidence="4 6" id="KW-1133">Transmembrane helix</keyword>
<dbReference type="GO" id="GO:0000139">
    <property type="term" value="C:Golgi membrane"/>
    <property type="evidence" value="ECO:0007669"/>
    <property type="project" value="TreeGrafter"/>
</dbReference>
<dbReference type="PANTHER" id="PTHR13019:SF9">
    <property type="entry name" value="GOLGI APPARATUS MEMBRANE PROTEIN TVP23 HOMOLOG B"/>
    <property type="match status" value="1"/>
</dbReference>
<evidence type="ECO:0000256" key="1">
    <source>
        <dbReference type="ARBA" id="ARBA00004141"/>
    </source>
</evidence>
<dbReference type="AlphaFoldDB" id="A0A8C6ESI3"/>
<organism evidence="7 8">
    <name type="scientific">Marmota marmota marmota</name>
    <name type="common">Alpine marmot</name>
    <dbReference type="NCBI Taxonomy" id="9994"/>
    <lineage>
        <taxon>Eukaryota</taxon>
        <taxon>Metazoa</taxon>
        <taxon>Chordata</taxon>
        <taxon>Craniata</taxon>
        <taxon>Vertebrata</taxon>
        <taxon>Euteleostomi</taxon>
        <taxon>Mammalia</taxon>
        <taxon>Eutheria</taxon>
        <taxon>Euarchontoglires</taxon>
        <taxon>Glires</taxon>
        <taxon>Rodentia</taxon>
        <taxon>Sciuromorpha</taxon>
        <taxon>Sciuridae</taxon>
        <taxon>Xerinae</taxon>
        <taxon>Marmotini</taxon>
        <taxon>Marmota</taxon>
    </lineage>
</organism>
<keyword evidence="3 6" id="KW-0812">Transmembrane</keyword>
<accession>A0A8C6ESI3</accession>
<dbReference type="GO" id="GO:0016192">
    <property type="term" value="P:vesicle-mediated transport"/>
    <property type="evidence" value="ECO:0007669"/>
    <property type="project" value="TreeGrafter"/>
</dbReference>
<name>A0A8C6ESI3_MARMA</name>
<reference evidence="7" key="2">
    <citation type="submission" date="2025-09" db="UniProtKB">
        <authorList>
            <consortium name="Ensembl"/>
        </authorList>
    </citation>
    <scope>IDENTIFICATION</scope>
</reference>
<evidence type="ECO:0000313" key="8">
    <source>
        <dbReference type="Proteomes" id="UP000694407"/>
    </source>
</evidence>
<dbReference type="PANTHER" id="PTHR13019">
    <property type="entry name" value="GOLGI APPARATUS MEMBRANE PROTEIN TVP23"/>
    <property type="match status" value="1"/>
</dbReference>
<dbReference type="Ensembl" id="ENSMMMT00000013275.1">
    <property type="protein sequence ID" value="ENSMMMP00000011626.1"/>
    <property type="gene ID" value="ENSMMMG00000010406.1"/>
</dbReference>
<evidence type="ECO:0000313" key="7">
    <source>
        <dbReference type="Ensembl" id="ENSMMMP00000011626.1"/>
    </source>
</evidence>
<evidence type="ECO:0000256" key="2">
    <source>
        <dbReference type="ARBA" id="ARBA00005467"/>
    </source>
</evidence>
<comment type="subcellular location">
    <subcellularLocation>
        <location evidence="1 6">Membrane</location>
        <topology evidence="1 6">Multi-pass membrane protein</topology>
    </subcellularLocation>
</comment>